<gene>
    <name evidence="1" type="ORF">DEM34_09955</name>
</gene>
<sequence length="153" mass="17332">MHRDSYHHLEIHDLPPGGLDGPWAAERLANARAALLHRLDLTSARLRARGLHLRLEPEASPEHLPALPAESQLGVTLYLDEVSERLVVSEVLYLVESLWRPFWQGRTLIHVEDEDRRPGLPAELQRRAAAWLRLERGTVEVGVPVSIPARQHP</sequence>
<organism evidence="1 2">
    <name type="scientific">Sediminicurvatus halobius</name>
    <dbReference type="NCBI Taxonomy" id="2182432"/>
    <lineage>
        <taxon>Bacteria</taxon>
        <taxon>Pseudomonadati</taxon>
        <taxon>Pseudomonadota</taxon>
        <taxon>Gammaproteobacteria</taxon>
        <taxon>Chromatiales</taxon>
        <taxon>Ectothiorhodospiraceae</taxon>
        <taxon>Sediminicurvatus</taxon>
    </lineage>
</organism>
<comment type="caution">
    <text evidence="1">The sequence shown here is derived from an EMBL/GenBank/DDBJ whole genome shotgun (WGS) entry which is preliminary data.</text>
</comment>
<proteinExistence type="predicted"/>
<keyword evidence="2" id="KW-1185">Reference proteome</keyword>
<evidence type="ECO:0000313" key="1">
    <source>
        <dbReference type="EMBL" id="PWG62918.1"/>
    </source>
</evidence>
<evidence type="ECO:0000313" key="2">
    <source>
        <dbReference type="Proteomes" id="UP000245474"/>
    </source>
</evidence>
<dbReference type="Proteomes" id="UP000245474">
    <property type="component" value="Unassembled WGS sequence"/>
</dbReference>
<accession>A0A2U2N1J3</accession>
<protein>
    <submittedName>
        <fullName evidence="1">Uncharacterized protein</fullName>
    </submittedName>
</protein>
<dbReference type="OrthoDB" id="10018369at2"/>
<dbReference type="RefSeq" id="WP_109678667.1">
    <property type="nucleotide sequence ID" value="NZ_CP086615.1"/>
</dbReference>
<dbReference type="AlphaFoldDB" id="A0A2U2N1J3"/>
<reference evidence="1 2" key="1">
    <citation type="submission" date="2018-05" db="EMBL/GenBank/DDBJ databases">
        <title>Spiribacter halobius sp. nov., a moderately halophilic bacterium isolated from marine solar saltern.</title>
        <authorList>
            <person name="Zheng W.-S."/>
            <person name="Lu D.-C."/>
            <person name="Du Z.-J."/>
        </authorList>
    </citation>
    <scope>NUCLEOTIDE SEQUENCE [LARGE SCALE GENOMIC DNA]</scope>
    <source>
        <strain evidence="1 2">E85</strain>
    </source>
</reference>
<name>A0A2U2N1J3_9GAMM</name>
<dbReference type="EMBL" id="QFFI01000014">
    <property type="protein sequence ID" value="PWG62918.1"/>
    <property type="molecule type" value="Genomic_DNA"/>
</dbReference>